<dbReference type="Proteomes" id="UP000193411">
    <property type="component" value="Unassembled WGS sequence"/>
</dbReference>
<dbReference type="GO" id="GO:0006396">
    <property type="term" value="P:RNA processing"/>
    <property type="evidence" value="ECO:0007669"/>
    <property type="project" value="InterPro"/>
</dbReference>
<reference evidence="6 7" key="1">
    <citation type="submission" date="2016-07" db="EMBL/GenBank/DDBJ databases">
        <title>Pervasive Adenine N6-methylation of Active Genes in Fungi.</title>
        <authorList>
            <consortium name="DOE Joint Genome Institute"/>
            <person name="Mondo S.J."/>
            <person name="Dannebaum R.O."/>
            <person name="Kuo R.C."/>
            <person name="Labutti K."/>
            <person name="Haridas S."/>
            <person name="Kuo A."/>
            <person name="Salamov A."/>
            <person name="Ahrendt S.R."/>
            <person name="Lipzen A."/>
            <person name="Sullivan W."/>
            <person name="Andreopoulos W.B."/>
            <person name="Clum A."/>
            <person name="Lindquist E."/>
            <person name="Daum C."/>
            <person name="Ramamoorthy G.K."/>
            <person name="Gryganskyi A."/>
            <person name="Culley D."/>
            <person name="Magnuson J.K."/>
            <person name="James T.Y."/>
            <person name="O'Malley M.A."/>
            <person name="Stajich J.E."/>
            <person name="Spatafora J.W."/>
            <person name="Visel A."/>
            <person name="Grigoriev I.V."/>
        </authorList>
    </citation>
    <scope>NUCLEOTIDE SEQUENCE [LARGE SCALE GENOMIC DNA]</scope>
    <source>
        <strain evidence="6 7">PL171</strain>
    </source>
</reference>
<protein>
    <submittedName>
        <fullName evidence="6">S-adenosyl-L-methionine-dependent methyltransferase</fullName>
    </submittedName>
</protein>
<comment type="caution">
    <text evidence="6">The sequence shown here is derived from an EMBL/GenBank/DDBJ whole genome shotgun (WGS) entry which is preliminary data.</text>
</comment>
<dbReference type="Gene3D" id="3.40.50.150">
    <property type="entry name" value="Vaccinia Virus protein VP39"/>
    <property type="match status" value="1"/>
</dbReference>
<keyword evidence="1 4" id="KW-0489">Methyltransferase</keyword>
<evidence type="ECO:0000256" key="1">
    <source>
        <dbReference type="ARBA" id="ARBA00022603"/>
    </source>
</evidence>
<keyword evidence="2 4" id="KW-0808">Transferase</keyword>
<feature type="binding site" evidence="4">
    <location>
        <position position="352"/>
    </location>
    <ligand>
        <name>S-adenosyl-L-methionine</name>
        <dbReference type="ChEBI" id="CHEBI:59789"/>
    </ligand>
</feature>
<dbReference type="PANTHER" id="PTHR45904">
    <property type="entry name" value="TRNA (URACIL-5-)-METHYLTRANSFERASE"/>
    <property type="match status" value="1"/>
</dbReference>
<comment type="caution">
    <text evidence="4">Lacks conserved residue(s) required for the propagation of feature annotation.</text>
</comment>
<dbReference type="AlphaFoldDB" id="A0A1Y2HWR5"/>
<feature type="binding site" evidence="4">
    <location>
        <position position="475"/>
    </location>
    <ligand>
        <name>S-adenosyl-L-methionine</name>
        <dbReference type="ChEBI" id="CHEBI:59789"/>
    </ligand>
</feature>
<dbReference type="SUPFAM" id="SSF53335">
    <property type="entry name" value="S-adenosyl-L-methionine-dependent methyltransferases"/>
    <property type="match status" value="1"/>
</dbReference>
<comment type="similarity">
    <text evidence="4">Belongs to the class I-like SAM-binding methyltransferase superfamily. RNA M5U methyltransferase family.</text>
</comment>
<evidence type="ECO:0000256" key="2">
    <source>
        <dbReference type="ARBA" id="ARBA00022679"/>
    </source>
</evidence>
<organism evidence="6 7">
    <name type="scientific">Catenaria anguillulae PL171</name>
    <dbReference type="NCBI Taxonomy" id="765915"/>
    <lineage>
        <taxon>Eukaryota</taxon>
        <taxon>Fungi</taxon>
        <taxon>Fungi incertae sedis</taxon>
        <taxon>Blastocladiomycota</taxon>
        <taxon>Blastocladiomycetes</taxon>
        <taxon>Blastocladiales</taxon>
        <taxon>Catenariaceae</taxon>
        <taxon>Catenaria</taxon>
    </lineage>
</organism>
<evidence type="ECO:0000256" key="3">
    <source>
        <dbReference type="ARBA" id="ARBA00022691"/>
    </source>
</evidence>
<dbReference type="InterPro" id="IPR045850">
    <property type="entry name" value="TRM2_met"/>
</dbReference>
<feature type="active site" description="Nucleophile" evidence="4">
    <location>
        <position position="503"/>
    </location>
</feature>
<keyword evidence="3 4" id="KW-0949">S-adenosyl-L-methionine</keyword>
<dbReference type="GO" id="GO:0032259">
    <property type="term" value="P:methylation"/>
    <property type="evidence" value="ECO:0007669"/>
    <property type="project" value="UniProtKB-KW"/>
</dbReference>
<dbReference type="InterPro" id="IPR010280">
    <property type="entry name" value="U5_MeTrfase_fam"/>
</dbReference>
<evidence type="ECO:0000313" key="7">
    <source>
        <dbReference type="Proteomes" id="UP000193411"/>
    </source>
</evidence>
<dbReference type="STRING" id="765915.A0A1Y2HWR5"/>
<dbReference type="GO" id="GO:0008173">
    <property type="term" value="F:RNA methyltransferase activity"/>
    <property type="evidence" value="ECO:0007669"/>
    <property type="project" value="InterPro"/>
</dbReference>
<dbReference type="GO" id="GO:0003723">
    <property type="term" value="F:RNA binding"/>
    <property type="evidence" value="ECO:0007669"/>
    <property type="project" value="TreeGrafter"/>
</dbReference>
<evidence type="ECO:0000256" key="4">
    <source>
        <dbReference type="PROSITE-ProRule" id="PRU01024"/>
    </source>
</evidence>
<dbReference type="PROSITE" id="PS51687">
    <property type="entry name" value="SAM_MT_RNA_M5U"/>
    <property type="match status" value="1"/>
</dbReference>
<dbReference type="Pfam" id="PF05958">
    <property type="entry name" value="tRNA_U5-meth_tr"/>
    <property type="match status" value="1"/>
</dbReference>
<dbReference type="PANTHER" id="PTHR45904:SF2">
    <property type="entry name" value="TRNA (URACIL-5-)-METHYLTRANSFERASE HOMOLOG A"/>
    <property type="match status" value="1"/>
</dbReference>
<name>A0A1Y2HWR5_9FUNG</name>
<feature type="region of interest" description="Disordered" evidence="5">
    <location>
        <begin position="556"/>
        <end position="589"/>
    </location>
</feature>
<accession>A0A1Y2HWR5</accession>
<dbReference type="InterPro" id="IPR029063">
    <property type="entry name" value="SAM-dependent_MTases_sf"/>
</dbReference>
<dbReference type="OrthoDB" id="10250660at2759"/>
<dbReference type="CDD" id="cd02440">
    <property type="entry name" value="AdoMet_MTases"/>
    <property type="match status" value="1"/>
</dbReference>
<evidence type="ECO:0000256" key="5">
    <source>
        <dbReference type="SAM" id="MobiDB-lite"/>
    </source>
</evidence>
<dbReference type="EMBL" id="MCFL01000007">
    <property type="protein sequence ID" value="ORZ38959.1"/>
    <property type="molecule type" value="Genomic_DNA"/>
</dbReference>
<dbReference type="PROSITE" id="PS01231">
    <property type="entry name" value="TRMA_2"/>
    <property type="match status" value="1"/>
</dbReference>
<feature type="binding site" evidence="4">
    <location>
        <position position="423"/>
    </location>
    <ligand>
        <name>S-adenosyl-L-methionine</name>
        <dbReference type="ChEBI" id="CHEBI:59789"/>
    </ligand>
</feature>
<proteinExistence type="inferred from homology"/>
<evidence type="ECO:0000313" key="6">
    <source>
        <dbReference type="EMBL" id="ORZ38959.1"/>
    </source>
</evidence>
<keyword evidence="7" id="KW-1185">Reference proteome</keyword>
<dbReference type="InterPro" id="IPR030391">
    <property type="entry name" value="MeTrfase_TrmA_CS"/>
</dbReference>
<dbReference type="Gene3D" id="2.40.50.1070">
    <property type="match status" value="1"/>
</dbReference>
<sequence>MQAAASAAAAAAQTVSRIRLANLNKFFNKKDTLKWLTKVPELSGESAPAWISQMSLKKSPKSDMAFITLPTDELHKEALAALRAATLICRNREVIVKEFVDKVKVHAPKPVDPNDTRTPLERVADQTTPFWRMDYDEQLAQKHTTMETAVSEALRKSGVDKASVQILEPVASPIVDGYRSKCEFQIGLGVDGLPTVGFNGGNYLSGQWAVINPRGLKHVNETMLSAVDIIQAFIRTKPDLPVWDKGTKTGFFRLALMRTTSLGETMYILQLDPRTYEPEQLLALESEFQRYFTTAAAAANIPVTVLGVQYFSGTNDMFPHDEPVKVLVGDKDTIEETLCGFQFSISPTSFFQINKPATEVLYGMVRDWALEVDQSIPAPTSTAESAAANAAPKKKILLDLCCGTGTIGICMSTGNFDKIYGVDIVSEAITNAKANAARNSVTNAEYTAAPVEKYLPGLLNSAEVRAGAEVIAVLDPPRPGVNKAVIKAIRTCPAIRRVVFVSCDIKQVQTNLMDLMREATGSHPGARFTMHRCQVVDLFPHTKHMEVVMEFRRVDEPAAEKEQAETEAIEAQPEKLETTEGEATSQNSL</sequence>
<gene>
    <name evidence="6" type="ORF">BCR44DRAFT_1428138</name>
</gene>